<evidence type="ECO:0000313" key="1">
    <source>
        <dbReference type="EMBL" id="THF48241.1"/>
    </source>
</evidence>
<evidence type="ECO:0000313" key="2">
    <source>
        <dbReference type="Proteomes" id="UP000307507"/>
    </source>
</evidence>
<name>A0A4S3ZRN7_9FLAO</name>
<dbReference type="RefSeq" id="WP_136404142.1">
    <property type="nucleotide sequence ID" value="NZ_SSNZ01000009.1"/>
</dbReference>
<proteinExistence type="predicted"/>
<gene>
    <name evidence="1" type="ORF">E6C50_15480</name>
</gene>
<sequence>MIQKIRTSKVTKVVAIYLAMMLFLEMVQPMAVYALTSGPSQPEFESFTPIGTSDMVDLASGDFNYNIPIMDVGGYPLNLAYNSGVTMDQEASWVGLGWDLNVGQINRQMRGLPDDFKGDEMIYENSMKDNVTIGSNANLFLAGFGIGEMAIPSIGLGVKYNNYDGFGFSVNGGLSYQISDNLSVGMNMESSASEGVSVSPSVSFDKKKTDKDKKDYTLTGSVGVSLNSRKGLESAMMSYKSTKNNTNLKNIRDKRDVLSGSLSFGDVSFTPTKRVGMVSSNFMFGMNVEAEFWGVEPGMKFSGYRTSQGIKSSEKYKTERGYGFENSYSAGSTDILDFNREKDRTFNKNTTSLPITNNTYDLYSIQGQGVSGMFRPYKSQVGFVYDNYVQDDTNGGSFGLEFGAGGGVHFGFDATITKGNSASGLWASSNPALARFREKVSGNKVDYEKVFFKNIGGYHVDKELNLFNTQLGAYDPIKLEIGGTKFSRNTILNYSRNGSYIQNASYVKRDGRLGRNQVIQKLTRAEAQKFGFQTQFSPYSLAGKHDHHTSEVRIIKEGGDRYIFGRAAYNSIKREATFDVGSNPGVNCSKGLVNYNPGSDNSANNSKDGDQYFNRITTPAYAHTYLLTSVLSSDYQDLKNDGPTDDDLGTYTKFTYNNTQPYKWRIPFKENVANYDEGLRSSKKDNKGNYQYGEKEMLYIKKIETKTHVAIFEISARKDAYGVKGENGGIGMDSKSYKLDKISLYSKPEYLANPTGATPIKVAHFEYDYSLCQGVENHENANMSGGAYDGQKGKLTLKKVYFTYKKSNMGKYTPYTFNYGYNPSYDVKAYDIWGNYKPVAANVGCGTSDALSNAEFGYVDQKDRAAADQYASAWLLNNVSLPSGGRIELNYEADDYGHVQDRDVMEMFKVVGAGQAPLTSLSQLNNTKLYESFNPSRYLYIKLDDSNFQDFHERYIKPIQNDPIYFRFLVNMAPNDNAKYDYVTGYLNVVKNQTYNFIQDGNGDSYASIKIEMVNQGDGGNPEVNPISKAGWYFGRQNLNRVVYSMNNEEDTNNLEGVVMELIGWIPTLLDIFKSPNGKLKEKGIASKFISGKSWIRLMQPNREKIGGGSRVKEVKMHDEWQIMTDNPSDELYKQHYGQVYSYKTEQGKTSGVASYEPIGSKENPFVEPFYDKTSKSLLLGPETENYIEKPFGESFFPSPKITYSRVVVKNLERGKILGPRDPGVVKRHATGHVVTEFYTTYDFPTVVNYTPMSSKYDKSDILASLLKINVRDHLTLSQGYSIHTNDMDGKTKSERIYAEGQVAFISGVDYKYRENPNAPKSQGKLNNVVTTIDGAGNISSKLVGVDYDVINDFRESKSVTQTAGIHFNTAGIPLFMVFVIIPVPLPSYSKHENQIRTAVTTKVIHSSGILSEKIAYDVGSKVSTKNNAWDADTGQVLLTETTNEYNDNYYSFNFPAYWSYKGMGQVAKNIGLECAISNINNTDKYKMDGGYNAAKYLMDGDEVWVDGINRSEQDQKFFAWVVKNKELGNEFMMIDRNGLRITRDNIINGSIKIIRSGYRNMLEASMAAVTSVKNPLYNYNWNNQMVSMKSNIGNNPFFSSTFNDYRIVNASAVEYNNIWAAQCECDLPKMTYDNGNLVFEYEKDNNTSDPDDIAANSYNPYVYNVLGNWRANKSYAYLTGRNFTDNTNDLNPTLRKTGFFNNFESFYVYNAFTGRWEKNAQYSNFGKWTFASEITQFSPYGQEVENKDALNRYSSAFFGYNNRFPMAVASNSKYKEMAFDGFEDYDFSTCLTSAHFNFQGLLKPNEITVSSKQSHTGRKSLKVEAGKSALLKKQVVSCIEVPSNTVTKVKPVVKVLAKDIKK</sequence>
<reference evidence="1 2" key="1">
    <citation type="submission" date="2019-04" db="EMBL/GenBank/DDBJ databases">
        <title>Flavobacterium sp. nov. isolated from construction timber.</title>
        <authorList>
            <person name="Lin S.-Y."/>
            <person name="Chang C.-T."/>
            <person name="Young C.-C."/>
        </authorList>
    </citation>
    <scope>NUCLEOTIDE SEQUENCE [LARGE SCALE GENOMIC DNA]</scope>
    <source>
        <strain evidence="1 2">CC-CTC003</strain>
    </source>
</reference>
<accession>A0A4S3ZRN7</accession>
<organism evidence="1 2">
    <name type="scientific">Flavobacterium supellecticarium</name>
    <dbReference type="NCBI Taxonomy" id="2565924"/>
    <lineage>
        <taxon>Bacteria</taxon>
        <taxon>Pseudomonadati</taxon>
        <taxon>Bacteroidota</taxon>
        <taxon>Flavobacteriia</taxon>
        <taxon>Flavobacteriales</taxon>
        <taxon>Flavobacteriaceae</taxon>
        <taxon>Flavobacterium</taxon>
    </lineage>
</organism>
<dbReference type="Proteomes" id="UP000307507">
    <property type="component" value="Unassembled WGS sequence"/>
</dbReference>
<comment type="caution">
    <text evidence="1">The sequence shown here is derived from an EMBL/GenBank/DDBJ whole genome shotgun (WGS) entry which is preliminary data.</text>
</comment>
<protein>
    <submittedName>
        <fullName evidence="1">Uncharacterized protein</fullName>
    </submittedName>
</protein>
<dbReference type="EMBL" id="SSNZ01000009">
    <property type="protein sequence ID" value="THF48241.1"/>
    <property type="molecule type" value="Genomic_DNA"/>
</dbReference>
<keyword evidence="2" id="KW-1185">Reference proteome</keyword>
<dbReference type="OrthoDB" id="9814627at2"/>